<comment type="caution">
    <text evidence="2">The sequence shown here is derived from an EMBL/GenBank/DDBJ whole genome shotgun (WGS) entry which is preliminary data.</text>
</comment>
<accession>A0A5N8WJ87</accession>
<reference evidence="2 3" key="1">
    <citation type="submission" date="2019-09" db="EMBL/GenBank/DDBJ databases">
        <authorList>
            <person name="Duangmal K."/>
            <person name="Teo W.F.A."/>
            <person name="Lipun K."/>
        </authorList>
    </citation>
    <scope>NUCLEOTIDE SEQUENCE [LARGE SCALE GENOMIC DNA]</scope>
    <source>
        <strain evidence="2 3">K1PN6</strain>
    </source>
</reference>
<organism evidence="2 3">
    <name type="scientific">Streptomyces acidicola</name>
    <dbReference type="NCBI Taxonomy" id="2596892"/>
    <lineage>
        <taxon>Bacteria</taxon>
        <taxon>Bacillati</taxon>
        <taxon>Actinomycetota</taxon>
        <taxon>Actinomycetes</taxon>
        <taxon>Kitasatosporales</taxon>
        <taxon>Streptomycetaceae</taxon>
        <taxon>Streptomyces</taxon>
    </lineage>
</organism>
<sequence>MTTATEQGTHCWHMSFLARNEIGLTAQDRSGHWTPTQGMTRFDAMNEIRRQVVGASPYLADAAMLSFDIQPNTL</sequence>
<dbReference type="Proteomes" id="UP000373149">
    <property type="component" value="Unassembled WGS sequence"/>
</dbReference>
<keyword evidence="3" id="KW-1185">Reference proteome</keyword>
<dbReference type="AlphaFoldDB" id="A0A5N8WJ87"/>
<evidence type="ECO:0000313" key="1">
    <source>
        <dbReference type="EMBL" id="MPY47180.1"/>
    </source>
</evidence>
<name>A0A5N8WJ87_9ACTN</name>
<proteinExistence type="predicted"/>
<gene>
    <name evidence="1" type="ORF">FPZ41_00705</name>
    <name evidence="2" type="ORF">FPZ41_01410</name>
</gene>
<dbReference type="RefSeq" id="WP_152858047.1">
    <property type="nucleotide sequence ID" value="NZ_VMNX01000001.1"/>
</dbReference>
<evidence type="ECO:0000313" key="3">
    <source>
        <dbReference type="Proteomes" id="UP000373149"/>
    </source>
</evidence>
<evidence type="ECO:0000313" key="2">
    <source>
        <dbReference type="EMBL" id="MPY47319.1"/>
    </source>
</evidence>
<dbReference type="EMBL" id="VMNX01000001">
    <property type="protein sequence ID" value="MPY47180.1"/>
    <property type="molecule type" value="Genomic_DNA"/>
</dbReference>
<protein>
    <submittedName>
        <fullName evidence="2">Uncharacterized protein</fullName>
    </submittedName>
</protein>
<dbReference type="EMBL" id="VMNX01000001">
    <property type="protein sequence ID" value="MPY47319.1"/>
    <property type="molecule type" value="Genomic_DNA"/>
</dbReference>